<name>A0A5E7PUY6_PSEFL</name>
<sequence>MVLLCLDHDPEVLLIPGIHLWGVVVLDSSESRVLRAIAPVALLWEQGN</sequence>
<organism evidence="1 2">
    <name type="scientific">Pseudomonas fluorescens</name>
    <dbReference type="NCBI Taxonomy" id="294"/>
    <lineage>
        <taxon>Bacteria</taxon>
        <taxon>Pseudomonadati</taxon>
        <taxon>Pseudomonadota</taxon>
        <taxon>Gammaproteobacteria</taxon>
        <taxon>Pseudomonadales</taxon>
        <taxon>Pseudomonadaceae</taxon>
        <taxon>Pseudomonas</taxon>
    </lineage>
</organism>
<dbReference type="EMBL" id="CABVIN010000011">
    <property type="protein sequence ID" value="VVP53612.1"/>
    <property type="molecule type" value="Genomic_DNA"/>
</dbReference>
<dbReference type="AlphaFoldDB" id="A0A5E7PUY6"/>
<dbReference type="Proteomes" id="UP000377224">
    <property type="component" value="Unassembled WGS sequence"/>
</dbReference>
<evidence type="ECO:0000313" key="1">
    <source>
        <dbReference type="EMBL" id="VVP53612.1"/>
    </source>
</evidence>
<evidence type="ECO:0000313" key="2">
    <source>
        <dbReference type="Proteomes" id="UP000377224"/>
    </source>
</evidence>
<accession>A0A5E7PUY6</accession>
<proteinExistence type="predicted"/>
<reference evidence="1 2" key="1">
    <citation type="submission" date="2019-09" db="EMBL/GenBank/DDBJ databases">
        <authorList>
            <person name="Chandra G."/>
            <person name="Truman W A."/>
        </authorList>
    </citation>
    <scope>NUCLEOTIDE SEQUENCE [LARGE SCALE GENOMIC DNA]</scope>
    <source>
        <strain evidence="1">PS896</strain>
    </source>
</reference>
<gene>
    <name evidence="1" type="ORF">PS896_05528</name>
</gene>
<protein>
    <submittedName>
        <fullName evidence="1">Uncharacterized protein</fullName>
    </submittedName>
</protein>